<keyword evidence="3" id="KW-1185">Reference proteome</keyword>
<evidence type="ECO:0000313" key="3">
    <source>
        <dbReference type="Proteomes" id="UP000315289"/>
    </source>
</evidence>
<evidence type="ECO:0000256" key="1">
    <source>
        <dbReference type="SAM" id="MobiDB-lite"/>
    </source>
</evidence>
<dbReference type="RefSeq" id="WP_144730271.1">
    <property type="nucleotide sequence ID" value="NZ_ML675582.1"/>
</dbReference>
<dbReference type="AlphaFoldDB" id="A0A557SVW1"/>
<gene>
    <name evidence="2" type="ORF">NARC_60134</name>
</gene>
<dbReference type="Proteomes" id="UP000315289">
    <property type="component" value="Unassembled WGS sequence"/>
</dbReference>
<organism evidence="2 3">
    <name type="scientific">Candidatus Nitrosocosmicus arcticus</name>
    <dbReference type="NCBI Taxonomy" id="2035267"/>
    <lineage>
        <taxon>Archaea</taxon>
        <taxon>Nitrososphaerota</taxon>
        <taxon>Nitrososphaeria</taxon>
        <taxon>Nitrososphaerales</taxon>
        <taxon>Nitrososphaeraceae</taxon>
        <taxon>Candidatus Nitrosocosmicus</taxon>
    </lineage>
</organism>
<feature type="region of interest" description="Disordered" evidence="1">
    <location>
        <begin position="46"/>
        <end position="70"/>
    </location>
</feature>
<sequence>MKILNVFTLLGVIVSFSMLGGNLIPAMAQPIDNNQTLTTVEPPQEGNLTSNVGSNMSNITTTAGEVNTYR</sequence>
<evidence type="ECO:0000313" key="2">
    <source>
        <dbReference type="EMBL" id="TVP40747.1"/>
    </source>
</evidence>
<proteinExistence type="predicted"/>
<accession>A0A557SVW1</accession>
<dbReference type="OrthoDB" id="382280at2157"/>
<name>A0A557SVW1_9ARCH</name>
<dbReference type="EMBL" id="VOAH01000006">
    <property type="protein sequence ID" value="TVP40747.1"/>
    <property type="molecule type" value="Genomic_DNA"/>
</dbReference>
<comment type="caution">
    <text evidence="2">The sequence shown here is derived from an EMBL/GenBank/DDBJ whole genome shotgun (WGS) entry which is preliminary data.</text>
</comment>
<protein>
    <submittedName>
        <fullName evidence="2">Uncharacterized protein</fullName>
    </submittedName>
</protein>
<reference evidence="2 3" key="1">
    <citation type="journal article" date="2019" name="Front. Microbiol.">
        <title>Ammonia Oxidation by the Arctic Terrestrial Thaumarchaeote Candidatus Nitrosocosmicus arcticus Is Stimulated by Increasing Temperatures.</title>
        <authorList>
            <person name="Alves R.J.E."/>
            <person name="Kerou M."/>
            <person name="Zappe A."/>
            <person name="Bittner R."/>
            <person name="Abby S.S."/>
            <person name="Schmidt H.A."/>
            <person name="Pfeifer K."/>
            <person name="Schleper C."/>
        </authorList>
    </citation>
    <scope>NUCLEOTIDE SEQUENCE [LARGE SCALE GENOMIC DNA]</scope>
    <source>
        <strain evidence="2 3">Kfb</strain>
    </source>
</reference>